<gene>
    <name evidence="5" type="primary">nfuA</name>
    <name evidence="9" type="ORF">F3N42_07730</name>
</gene>
<dbReference type="Pfam" id="PF01106">
    <property type="entry name" value="NifU"/>
    <property type="match status" value="1"/>
</dbReference>
<evidence type="ECO:0000256" key="4">
    <source>
        <dbReference type="ARBA" id="ARBA00023014"/>
    </source>
</evidence>
<reference evidence="9 10" key="1">
    <citation type="submission" date="2019-09" db="EMBL/GenBank/DDBJ databases">
        <title>Wenzhouxiangella sp. Genome sequencing and assembly.</title>
        <authorList>
            <person name="Zhang R."/>
        </authorList>
    </citation>
    <scope>NUCLEOTIDE SEQUENCE [LARGE SCALE GENOMIC DNA]</scope>
    <source>
        <strain evidence="9 10">W260</strain>
    </source>
</reference>
<feature type="region of interest" description="Disordered" evidence="6">
    <location>
        <begin position="180"/>
        <end position="202"/>
    </location>
</feature>
<accession>A0A5N0TBC6</accession>
<dbReference type="SUPFAM" id="SSF117916">
    <property type="entry name" value="Fe-S cluster assembly (FSCA) domain-like"/>
    <property type="match status" value="1"/>
</dbReference>
<dbReference type="Gene3D" id="3.30.300.130">
    <property type="entry name" value="Fe-S cluster assembly (FSCA)"/>
    <property type="match status" value="1"/>
</dbReference>
<feature type="binding site" evidence="5">
    <location>
        <position position="153"/>
    </location>
    <ligand>
        <name>[4Fe-4S] cluster</name>
        <dbReference type="ChEBI" id="CHEBI:49883"/>
    </ligand>
</feature>
<evidence type="ECO:0000259" key="7">
    <source>
        <dbReference type="Pfam" id="PF01106"/>
    </source>
</evidence>
<dbReference type="Pfam" id="PF01521">
    <property type="entry name" value="Fe-S_biosyn"/>
    <property type="match status" value="1"/>
</dbReference>
<feature type="binding site" evidence="5">
    <location>
        <position position="150"/>
    </location>
    <ligand>
        <name>[4Fe-4S] cluster</name>
        <dbReference type="ChEBI" id="CHEBI:49883"/>
    </ligand>
</feature>
<feature type="domain" description="NIF system FeS cluster assembly NifU C-terminal" evidence="7">
    <location>
        <begin position="112"/>
        <end position="178"/>
    </location>
</feature>
<dbReference type="InterPro" id="IPR017726">
    <property type="entry name" value="Fe/S_biogenesis_protein_NfuA"/>
</dbReference>
<dbReference type="InterPro" id="IPR035903">
    <property type="entry name" value="HesB-like_dom_sf"/>
</dbReference>
<keyword evidence="4 5" id="KW-0411">Iron-sulfur</keyword>
<evidence type="ECO:0000313" key="10">
    <source>
        <dbReference type="Proteomes" id="UP000325372"/>
    </source>
</evidence>
<comment type="cofactor">
    <cofactor evidence="5">
        <name>[4Fe-4S] cluster</name>
        <dbReference type="ChEBI" id="CHEBI:49883"/>
    </cofactor>
    <text evidence="5">Binds 1 [4Fe-4S] cluster per subunit. The cluster is presumably bound at the interface of two monomers.</text>
</comment>
<comment type="similarity">
    <text evidence="5">Belongs to the NfuA family.</text>
</comment>
<organism evidence="9 10">
    <name type="scientific">Marinihelvus fidelis</name>
    <dbReference type="NCBI Taxonomy" id="2613842"/>
    <lineage>
        <taxon>Bacteria</taxon>
        <taxon>Pseudomonadati</taxon>
        <taxon>Pseudomonadota</taxon>
        <taxon>Gammaproteobacteria</taxon>
        <taxon>Chromatiales</taxon>
        <taxon>Wenzhouxiangellaceae</taxon>
        <taxon>Marinihelvus</taxon>
    </lineage>
</organism>
<keyword evidence="1 5" id="KW-0004">4Fe-4S</keyword>
<dbReference type="PANTHER" id="PTHR11178">
    <property type="entry name" value="IRON-SULFUR CLUSTER SCAFFOLD PROTEIN NFU-RELATED"/>
    <property type="match status" value="1"/>
</dbReference>
<dbReference type="RefSeq" id="WP_150863842.1">
    <property type="nucleotide sequence ID" value="NZ_VYXP01000004.1"/>
</dbReference>
<protein>
    <recommendedName>
        <fullName evidence="5">Fe/S biogenesis protein NfuA</fullName>
    </recommendedName>
</protein>
<dbReference type="EMBL" id="VYXP01000004">
    <property type="protein sequence ID" value="KAA9132051.1"/>
    <property type="molecule type" value="Genomic_DNA"/>
</dbReference>
<comment type="subunit">
    <text evidence="5">Homodimer.</text>
</comment>
<keyword evidence="2 5" id="KW-0479">Metal-binding</keyword>
<name>A0A5N0TBC6_9GAMM</name>
<sequence length="202" mass="21675">MIDISPAAQAYFLKLIDQQGGDGLALRLSVLAPGTPRAVCDLQFWPADRHNDNDRQLHFDGFEVHVEPSSAEWLEGAEIDFEVADAGGQLNIRAPGIKGNAPAEDAPLAERVQWVLEAEVNPGLAAHGGHVNLERVTPANELVLRFGGGCQGCGMVGVTLKQGIETTLKKHFPEITAILDATDHESGENPYYDRETGDQAAG</sequence>
<dbReference type="GO" id="GO:0051604">
    <property type="term" value="P:protein maturation"/>
    <property type="evidence" value="ECO:0007669"/>
    <property type="project" value="UniProtKB-UniRule"/>
</dbReference>
<evidence type="ECO:0000256" key="1">
    <source>
        <dbReference type="ARBA" id="ARBA00022485"/>
    </source>
</evidence>
<dbReference type="InterPro" id="IPR001075">
    <property type="entry name" value="NIF_FeS_clus_asmbl_NifU_C"/>
</dbReference>
<evidence type="ECO:0000256" key="2">
    <source>
        <dbReference type="ARBA" id="ARBA00022723"/>
    </source>
</evidence>
<dbReference type="Proteomes" id="UP000325372">
    <property type="component" value="Unassembled WGS sequence"/>
</dbReference>
<dbReference type="InterPro" id="IPR000361">
    <property type="entry name" value="ATAP_core_dom"/>
</dbReference>
<dbReference type="InterPro" id="IPR034904">
    <property type="entry name" value="FSCA_dom_sf"/>
</dbReference>
<evidence type="ECO:0000259" key="8">
    <source>
        <dbReference type="Pfam" id="PF01521"/>
    </source>
</evidence>
<evidence type="ECO:0000313" key="9">
    <source>
        <dbReference type="EMBL" id="KAA9132051.1"/>
    </source>
</evidence>
<dbReference type="Gene3D" id="2.60.300.12">
    <property type="entry name" value="HesB-like domain"/>
    <property type="match status" value="1"/>
</dbReference>
<evidence type="ECO:0000256" key="3">
    <source>
        <dbReference type="ARBA" id="ARBA00023004"/>
    </source>
</evidence>
<feature type="domain" description="Core" evidence="8">
    <location>
        <begin position="2"/>
        <end position="101"/>
    </location>
</feature>
<dbReference type="HAMAP" id="MF_01637">
    <property type="entry name" value="Fe_S_biogen_NfuA"/>
    <property type="match status" value="1"/>
</dbReference>
<dbReference type="GO" id="GO:0051539">
    <property type="term" value="F:4 iron, 4 sulfur cluster binding"/>
    <property type="evidence" value="ECO:0007669"/>
    <property type="project" value="UniProtKB-UniRule"/>
</dbReference>
<dbReference type="GO" id="GO:0016226">
    <property type="term" value="P:iron-sulfur cluster assembly"/>
    <property type="evidence" value="ECO:0007669"/>
    <property type="project" value="UniProtKB-UniRule"/>
</dbReference>
<comment type="function">
    <text evidence="5">Involved in iron-sulfur cluster biogenesis. Binds a 4Fe-4S cluster, can transfer this cluster to apoproteins, and thereby intervenes in the maturation of Fe/S proteins. Could also act as a scaffold/chaperone for damaged Fe/S proteins.</text>
</comment>
<dbReference type="GO" id="GO:0005506">
    <property type="term" value="F:iron ion binding"/>
    <property type="evidence" value="ECO:0007669"/>
    <property type="project" value="InterPro"/>
</dbReference>
<feature type="compositionally biased region" description="Basic and acidic residues" evidence="6">
    <location>
        <begin position="181"/>
        <end position="202"/>
    </location>
</feature>
<evidence type="ECO:0000256" key="6">
    <source>
        <dbReference type="SAM" id="MobiDB-lite"/>
    </source>
</evidence>
<comment type="caution">
    <text evidence="9">The sequence shown here is derived from an EMBL/GenBank/DDBJ whole genome shotgun (WGS) entry which is preliminary data.</text>
</comment>
<evidence type="ECO:0000256" key="5">
    <source>
        <dbReference type="HAMAP-Rule" id="MF_01637"/>
    </source>
</evidence>
<keyword evidence="10" id="KW-1185">Reference proteome</keyword>
<dbReference type="SUPFAM" id="SSF89360">
    <property type="entry name" value="HesB-like domain"/>
    <property type="match status" value="1"/>
</dbReference>
<proteinExistence type="inferred from homology"/>
<dbReference type="PANTHER" id="PTHR11178:SF51">
    <property type="entry name" value="FE_S BIOGENESIS PROTEIN NFUA"/>
    <property type="match status" value="1"/>
</dbReference>
<keyword evidence="3 5" id="KW-0408">Iron</keyword>
<dbReference type="AlphaFoldDB" id="A0A5N0TBC6"/>